<proteinExistence type="predicted"/>
<keyword evidence="2" id="KW-1185">Reference proteome</keyword>
<sequence length="95" mass="10639">MLLELPSLEYSILITNEEALCNRVDEVRALITMSDTNKQSQSDPPRIPVTVSQPFLENLVNWRDVTVPSFVASTTQSNLSSSSPFAEDLQRVPLF</sequence>
<reference evidence="3" key="2">
    <citation type="submission" date="2023-11" db="UniProtKB">
        <authorList>
            <consortium name="WormBaseParasite"/>
        </authorList>
    </citation>
    <scope>IDENTIFICATION</scope>
</reference>
<name>A0AA85JLL3_TRIRE</name>
<dbReference type="Proteomes" id="UP000050795">
    <property type="component" value="Unassembled WGS sequence"/>
</dbReference>
<dbReference type="AlphaFoldDB" id="A0AA85JLL3"/>
<evidence type="ECO:0000313" key="2">
    <source>
        <dbReference type="Proteomes" id="UP000050795"/>
    </source>
</evidence>
<accession>A0AA85JLL3</accession>
<dbReference type="WBParaSite" id="TREG1_32930.1">
    <property type="protein sequence ID" value="TREG1_32930.1"/>
    <property type="gene ID" value="TREG1_32930"/>
</dbReference>
<protein>
    <submittedName>
        <fullName evidence="3">Uncharacterized protein</fullName>
    </submittedName>
</protein>
<evidence type="ECO:0000313" key="3">
    <source>
        <dbReference type="WBParaSite" id="TREG1_32930.1"/>
    </source>
</evidence>
<reference evidence="2" key="1">
    <citation type="submission" date="2022-06" db="EMBL/GenBank/DDBJ databases">
        <authorList>
            <person name="Berger JAMES D."/>
            <person name="Berger JAMES D."/>
        </authorList>
    </citation>
    <scope>NUCLEOTIDE SEQUENCE [LARGE SCALE GENOMIC DNA]</scope>
</reference>
<evidence type="ECO:0000256" key="1">
    <source>
        <dbReference type="SAM" id="MobiDB-lite"/>
    </source>
</evidence>
<feature type="region of interest" description="Disordered" evidence="1">
    <location>
        <begin position="75"/>
        <end position="95"/>
    </location>
</feature>
<organism evidence="2 3">
    <name type="scientific">Trichobilharzia regenti</name>
    <name type="common">Nasal bird schistosome</name>
    <dbReference type="NCBI Taxonomy" id="157069"/>
    <lineage>
        <taxon>Eukaryota</taxon>
        <taxon>Metazoa</taxon>
        <taxon>Spiralia</taxon>
        <taxon>Lophotrochozoa</taxon>
        <taxon>Platyhelminthes</taxon>
        <taxon>Trematoda</taxon>
        <taxon>Digenea</taxon>
        <taxon>Strigeidida</taxon>
        <taxon>Schistosomatoidea</taxon>
        <taxon>Schistosomatidae</taxon>
        <taxon>Trichobilharzia</taxon>
    </lineage>
</organism>